<dbReference type="GO" id="GO:0003700">
    <property type="term" value="F:DNA-binding transcription factor activity"/>
    <property type="evidence" value="ECO:0007669"/>
    <property type="project" value="InterPro"/>
</dbReference>
<reference evidence="3 4" key="1">
    <citation type="journal article" date="2018" name="Plant J.">
        <title>Genome sequences of Chlorella sorokiniana UTEX 1602 and Micractinium conductrix SAG 241.80: implications to maltose excretion by a green alga.</title>
        <authorList>
            <person name="Arriola M.B."/>
            <person name="Velmurugan N."/>
            <person name="Zhang Y."/>
            <person name="Plunkett M.H."/>
            <person name="Hondzo H."/>
            <person name="Barney B.M."/>
        </authorList>
    </citation>
    <scope>NUCLEOTIDE SEQUENCE [LARGE SCALE GENOMIC DNA]</scope>
    <source>
        <strain evidence="4">UTEX 1602</strain>
    </source>
</reference>
<dbReference type="OrthoDB" id="548708at2759"/>
<feature type="region of interest" description="Disordered" evidence="1">
    <location>
        <begin position="113"/>
        <end position="201"/>
    </location>
</feature>
<dbReference type="Proteomes" id="UP000239899">
    <property type="component" value="Unassembled WGS sequence"/>
</dbReference>
<evidence type="ECO:0000313" key="4">
    <source>
        <dbReference type="Proteomes" id="UP000239899"/>
    </source>
</evidence>
<protein>
    <recommendedName>
        <fullName evidence="2">BZIP domain-containing protein</fullName>
    </recommendedName>
</protein>
<sequence>MALDAADLPQLSSADLELLFRDPPAGGPYSLLDETAWILEPSPTGSGVPDPADGLAAAPGWLPELPLGLDGGHFGKPGASQLPTSLLPDIFGDPLLGGQTGLPLPLPVHPADAFMPPLHADSSGAGASGSGDSQSPSHGSGAAAASIPASAVVTSGQRRKAGAASGKAKELTDEQKERIKAKNRRAQSRYREKQKAKAAEAEKEFADTARELERMRLEHAQLQERQAAMQQVLTVREDFMQALETGKKASEPDMPPLPCGCASLESCTCGRSGSTAGKAAASLALARCGMKETNGPACPLTGLTLSQIAELKRSPPEALQREWKSITQRLQGLLQQHEAAQASADGTLAVQAEQVGRQIEDVLKECQSFCFEHAVYQPTNVQKLFAAALDDGRSTLSADDLSHWVVAADSLQLSDSQLERLAAARAQFIRSIGEVCAERREILDRLAAVEVPDPAGGLRAMQHATATWLKVHEATADLTANMNQEHFVCMTFVRDTLGWVLTPYQKAVATVKSWPLFPDMCSITTVALQKRRPDLLGGEAQLLKLTAGEQPKLLTAGEASPAAPAGLA</sequence>
<evidence type="ECO:0000259" key="2">
    <source>
        <dbReference type="PROSITE" id="PS00036"/>
    </source>
</evidence>
<feature type="compositionally biased region" description="Low complexity" evidence="1">
    <location>
        <begin position="119"/>
        <end position="151"/>
    </location>
</feature>
<feature type="domain" description="BZIP" evidence="2">
    <location>
        <begin position="178"/>
        <end position="193"/>
    </location>
</feature>
<dbReference type="InterPro" id="IPR004827">
    <property type="entry name" value="bZIP"/>
</dbReference>
<keyword evidence="4" id="KW-1185">Reference proteome</keyword>
<dbReference type="SMART" id="SM00338">
    <property type="entry name" value="BRLZ"/>
    <property type="match status" value="1"/>
</dbReference>
<feature type="compositionally biased region" description="Basic and acidic residues" evidence="1">
    <location>
        <begin position="167"/>
        <end position="180"/>
    </location>
</feature>
<dbReference type="EMBL" id="LHPG02000001">
    <property type="protein sequence ID" value="PRW61044.1"/>
    <property type="molecule type" value="Genomic_DNA"/>
</dbReference>
<accession>A0A2P6U402</accession>
<proteinExistence type="predicted"/>
<organism evidence="3 4">
    <name type="scientific">Chlorella sorokiniana</name>
    <name type="common">Freshwater green alga</name>
    <dbReference type="NCBI Taxonomy" id="3076"/>
    <lineage>
        <taxon>Eukaryota</taxon>
        <taxon>Viridiplantae</taxon>
        <taxon>Chlorophyta</taxon>
        <taxon>core chlorophytes</taxon>
        <taxon>Trebouxiophyceae</taxon>
        <taxon>Chlorellales</taxon>
        <taxon>Chlorellaceae</taxon>
        <taxon>Chlorella clade</taxon>
        <taxon>Chlorella</taxon>
    </lineage>
</organism>
<name>A0A2P6U402_CHLSO</name>
<dbReference type="PROSITE" id="PS00036">
    <property type="entry name" value="BZIP_BASIC"/>
    <property type="match status" value="1"/>
</dbReference>
<gene>
    <name evidence="3" type="ORF">C2E21_0091</name>
</gene>
<evidence type="ECO:0000313" key="3">
    <source>
        <dbReference type="EMBL" id="PRW61044.1"/>
    </source>
</evidence>
<feature type="compositionally biased region" description="Basic and acidic residues" evidence="1">
    <location>
        <begin position="189"/>
        <end position="201"/>
    </location>
</feature>
<comment type="caution">
    <text evidence="3">The sequence shown here is derived from an EMBL/GenBank/DDBJ whole genome shotgun (WGS) entry which is preliminary data.</text>
</comment>
<dbReference type="AlphaFoldDB" id="A0A2P6U402"/>
<evidence type="ECO:0000256" key="1">
    <source>
        <dbReference type="SAM" id="MobiDB-lite"/>
    </source>
</evidence>